<dbReference type="RefSeq" id="WP_271859763.1">
    <property type="nucleotide sequence ID" value="NZ_JAQMFN010000055.1"/>
</dbReference>
<dbReference type="Proteomes" id="UP001212996">
    <property type="component" value="Unassembled WGS sequence"/>
</dbReference>
<evidence type="ECO:0008006" key="3">
    <source>
        <dbReference type="Google" id="ProtNLM"/>
    </source>
</evidence>
<organism evidence="1 2">
    <name type="scientific">Photorhabdus bodei</name>
    <dbReference type="NCBI Taxonomy" id="2029681"/>
    <lineage>
        <taxon>Bacteria</taxon>
        <taxon>Pseudomonadati</taxon>
        <taxon>Pseudomonadota</taxon>
        <taxon>Gammaproteobacteria</taxon>
        <taxon>Enterobacterales</taxon>
        <taxon>Morganellaceae</taxon>
        <taxon>Photorhabdus</taxon>
    </lineage>
</organism>
<gene>
    <name evidence="1" type="ORF">PH362_26190</name>
</gene>
<reference evidence="1" key="1">
    <citation type="submission" date="2023-01" db="EMBL/GenBank/DDBJ databases">
        <title>Genome sequencing of Photorhabdus bodei 09-20.</title>
        <authorList>
            <person name="Kalindamar S."/>
            <person name="Kumru S."/>
        </authorList>
    </citation>
    <scope>NUCLEOTIDE SEQUENCE</scope>
    <source>
        <strain evidence="1">09-20</strain>
    </source>
</reference>
<protein>
    <recommendedName>
        <fullName evidence="3">Integrase</fullName>
    </recommendedName>
</protein>
<evidence type="ECO:0000313" key="2">
    <source>
        <dbReference type="Proteomes" id="UP001212996"/>
    </source>
</evidence>
<comment type="caution">
    <text evidence="1">The sequence shown here is derived from an EMBL/GenBank/DDBJ whole genome shotgun (WGS) entry which is preliminary data.</text>
</comment>
<evidence type="ECO:0000313" key="1">
    <source>
        <dbReference type="EMBL" id="MDB6375269.1"/>
    </source>
</evidence>
<proteinExistence type="predicted"/>
<dbReference type="AlphaFoldDB" id="A0AAW6BNE2"/>
<dbReference type="EMBL" id="JAQMFO010000120">
    <property type="protein sequence ID" value="MDB6375269.1"/>
    <property type="molecule type" value="Genomic_DNA"/>
</dbReference>
<name>A0AAW6BNE2_9GAMM</name>
<accession>A0AAW6BNE2</accession>
<sequence>MEFLKVNPLQYKWNIYPSNKGRHPLTRSYARRPFLHETPKETLAKDIMDARKIYRDQGLYTKKIKQGLREIIRLNK</sequence>